<feature type="compositionally biased region" description="Polar residues" evidence="1">
    <location>
        <begin position="139"/>
        <end position="159"/>
    </location>
</feature>
<proteinExistence type="predicted"/>
<sequence>MSMEVDMSAPMDTFRVSRTKRARSPASPRASERPSKRLSMGGNACLSIPALAPQSRHGSEDWVVQTRGLSIESPLVAQGLQLEEVRGVAAGAGAEREGEQMVDTTMLDEDVAMSCSPPRPRLGIDAHSEPTLPPAVQGLPSTSASTTDVPMATSQSQDHTAPPARKQRFTMGPRADCEKCRLGVKGHWMHFD</sequence>
<dbReference type="Proteomes" id="UP000814176">
    <property type="component" value="Unassembled WGS sequence"/>
</dbReference>
<feature type="region of interest" description="Disordered" evidence="1">
    <location>
        <begin position="1"/>
        <end position="42"/>
    </location>
</feature>
<dbReference type="GeneID" id="72003008"/>
<name>A0ABQ8KUB0_9APHY</name>
<evidence type="ECO:0000313" key="2">
    <source>
        <dbReference type="EMBL" id="KAH9842401.1"/>
    </source>
</evidence>
<evidence type="ECO:0000256" key="1">
    <source>
        <dbReference type="SAM" id="MobiDB-lite"/>
    </source>
</evidence>
<organism evidence="2 3">
    <name type="scientific">Rhodofomes roseus</name>
    <dbReference type="NCBI Taxonomy" id="34475"/>
    <lineage>
        <taxon>Eukaryota</taxon>
        <taxon>Fungi</taxon>
        <taxon>Dikarya</taxon>
        <taxon>Basidiomycota</taxon>
        <taxon>Agaricomycotina</taxon>
        <taxon>Agaricomycetes</taxon>
        <taxon>Polyporales</taxon>
        <taxon>Rhodofomes</taxon>
    </lineage>
</organism>
<comment type="caution">
    <text evidence="2">The sequence shown here is derived from an EMBL/GenBank/DDBJ whole genome shotgun (WGS) entry which is preliminary data.</text>
</comment>
<accession>A0ABQ8KUB0</accession>
<evidence type="ECO:0000313" key="3">
    <source>
        <dbReference type="Proteomes" id="UP000814176"/>
    </source>
</evidence>
<dbReference type="RefSeq" id="XP_047783448.1">
    <property type="nucleotide sequence ID" value="XM_047922276.1"/>
</dbReference>
<dbReference type="EMBL" id="JADCUA010000002">
    <property type="protein sequence ID" value="KAH9842401.1"/>
    <property type="molecule type" value="Genomic_DNA"/>
</dbReference>
<protein>
    <submittedName>
        <fullName evidence="2">Uncharacterized protein</fullName>
    </submittedName>
</protein>
<gene>
    <name evidence="2" type="ORF">C8Q71DRAFT_732706</name>
</gene>
<feature type="region of interest" description="Disordered" evidence="1">
    <location>
        <begin position="128"/>
        <end position="170"/>
    </location>
</feature>
<keyword evidence="3" id="KW-1185">Reference proteome</keyword>
<reference evidence="2 3" key="1">
    <citation type="journal article" date="2021" name="Environ. Microbiol.">
        <title>Gene family expansions and transcriptome signatures uncover fungal adaptations to wood decay.</title>
        <authorList>
            <person name="Hage H."/>
            <person name="Miyauchi S."/>
            <person name="Viragh M."/>
            <person name="Drula E."/>
            <person name="Min B."/>
            <person name="Chaduli D."/>
            <person name="Navarro D."/>
            <person name="Favel A."/>
            <person name="Norest M."/>
            <person name="Lesage-Meessen L."/>
            <person name="Balint B."/>
            <person name="Merenyi Z."/>
            <person name="de Eugenio L."/>
            <person name="Morin E."/>
            <person name="Martinez A.T."/>
            <person name="Baldrian P."/>
            <person name="Stursova M."/>
            <person name="Martinez M.J."/>
            <person name="Novotny C."/>
            <person name="Magnuson J.K."/>
            <person name="Spatafora J.W."/>
            <person name="Maurice S."/>
            <person name="Pangilinan J."/>
            <person name="Andreopoulos W."/>
            <person name="LaButti K."/>
            <person name="Hundley H."/>
            <person name="Na H."/>
            <person name="Kuo A."/>
            <person name="Barry K."/>
            <person name="Lipzen A."/>
            <person name="Henrissat B."/>
            <person name="Riley R."/>
            <person name="Ahrendt S."/>
            <person name="Nagy L.G."/>
            <person name="Grigoriev I.V."/>
            <person name="Martin F."/>
            <person name="Rosso M.N."/>
        </authorList>
    </citation>
    <scope>NUCLEOTIDE SEQUENCE [LARGE SCALE GENOMIC DNA]</scope>
    <source>
        <strain evidence="2 3">CIRM-BRFM 1785</strain>
    </source>
</reference>